<feature type="coiled-coil region" evidence="1">
    <location>
        <begin position="11"/>
        <end position="66"/>
    </location>
</feature>
<name>A0A2T3HWN7_9GAMM</name>
<reference evidence="2 3" key="1">
    <citation type="submission" date="2018-03" db="EMBL/GenBank/DDBJ databases">
        <title>Whole genome sequencing of Histamine producing bacteria.</title>
        <authorList>
            <person name="Butler K."/>
        </authorList>
    </citation>
    <scope>NUCLEOTIDE SEQUENCE [LARGE SCALE GENOMIC DNA]</scope>
    <source>
        <strain evidence="2 3">DSM 23343</strain>
    </source>
</reference>
<proteinExistence type="predicted"/>
<evidence type="ECO:0000256" key="1">
    <source>
        <dbReference type="SAM" id="Coils"/>
    </source>
</evidence>
<evidence type="ECO:0000313" key="2">
    <source>
        <dbReference type="EMBL" id="PSU03470.1"/>
    </source>
</evidence>
<dbReference type="RefSeq" id="WP_065190169.1">
    <property type="nucleotide sequence ID" value="NZ_LZFB01000039.1"/>
</dbReference>
<evidence type="ECO:0000313" key="3">
    <source>
        <dbReference type="Proteomes" id="UP000241858"/>
    </source>
</evidence>
<dbReference type="AlphaFoldDB" id="A0A2T3HWN7"/>
<gene>
    <name evidence="2" type="ORF">C0W81_11930</name>
</gene>
<accession>A0A2T3HWN7</accession>
<protein>
    <submittedName>
        <fullName evidence="2">Uncharacterized protein</fullName>
    </submittedName>
</protein>
<dbReference type="Proteomes" id="UP000241858">
    <property type="component" value="Unassembled WGS sequence"/>
</dbReference>
<organism evidence="2 3">
    <name type="scientific">Photobacterium aquimaris</name>
    <dbReference type="NCBI Taxonomy" id="512643"/>
    <lineage>
        <taxon>Bacteria</taxon>
        <taxon>Pseudomonadati</taxon>
        <taxon>Pseudomonadota</taxon>
        <taxon>Gammaproteobacteria</taxon>
        <taxon>Vibrionales</taxon>
        <taxon>Vibrionaceae</taxon>
        <taxon>Photobacterium</taxon>
    </lineage>
</organism>
<keyword evidence="1" id="KW-0175">Coiled coil</keyword>
<comment type="caution">
    <text evidence="2">The sequence shown here is derived from an EMBL/GenBank/DDBJ whole genome shotgun (WGS) entry which is preliminary data.</text>
</comment>
<dbReference type="EMBL" id="PYLY01000023">
    <property type="protein sequence ID" value="PSU03470.1"/>
    <property type="molecule type" value="Genomic_DNA"/>
</dbReference>
<sequence length="212" mass="25381">MCVFCGNDVSQNQYDSDVRNLNENIRNIELKNYELTTELIEKDLEINELNLQLKNLAQEDECEKENFSGIKFLQEVFSQLPFRLEADGVDEFKEEFEVFLNQNITSEVGYLDNFNVHVLEKQISIYITYKPYEYDSKDLIVFKELMMQSLHNKDLMNEMGWIRNYTTGVDLFISRQEVGFYIRYKKECDSYIQYNDSFEYLNTLFLSRHLMD</sequence>